<dbReference type="Proteomes" id="UP000186698">
    <property type="component" value="Chromosome 8L"/>
</dbReference>
<sequence>MKITGVTIDWTKNRKRLSIDLKFVFYLDGLLRFSLANEVFRFEVKRVQLNGKTRVIFEPILDRPPFFGAMVIYFSEEPEIHITFTDFSKLANLSFINKFVTKKFIEFLGMLFIKPTSVIFPMALNFNATDLNYKKTVNILRIYILEAEGFSTEDFTARTLNSYVAISSAKQRARTSVATNSLNPRWHQAFEMAFNDIPEQEIVFQLFEDRLFKDELLGSCRISVKEAMKDANLDIWLPFDNAAPGRLHIRSQLLNLASDPAELRKVLLVNQMSQPVQIKEFSSAVLHVHVKRARDIKMTVGNKMPTTLIKISVRDITKFTLYHINTTDPEWNEAFSFLIKDPYTEEVQLMVEDRYHGSLGSVSVPICRLLMAENLTITDWFQLGRLEPCGALRVTLELKILVTPLPIGNYENQKSKVSSSQQPKHKTVNKPKAAPKFCIKRRPPFRKNLKKLHKPERLPKAATGGETTSDTEQPEIWRQTNVRATSTNSEEAGEKGEQPKKTIMQKVKAILRAIRTVCNK</sequence>
<reference evidence="6" key="1">
    <citation type="submission" date="2025-08" db="UniProtKB">
        <authorList>
            <consortium name="RefSeq"/>
        </authorList>
    </citation>
    <scope>IDENTIFICATION</scope>
    <source>
        <strain evidence="6">J_2021</strain>
        <tissue evidence="6">Erythrocytes</tissue>
    </source>
</reference>
<dbReference type="InterPro" id="IPR051634">
    <property type="entry name" value="Extended_Synaptotagmin"/>
</dbReference>
<dbReference type="GO" id="GO:0035091">
    <property type="term" value="F:phosphatidylinositol binding"/>
    <property type="evidence" value="ECO:0000318"/>
    <property type="project" value="GO_Central"/>
</dbReference>
<keyword evidence="2" id="KW-1133">Transmembrane helix</keyword>
<dbReference type="KEGG" id="xla:108699550"/>
<dbReference type="OrthoDB" id="67700at2759"/>
<feature type="region of interest" description="Disordered" evidence="3">
    <location>
        <begin position="412"/>
        <end position="433"/>
    </location>
</feature>
<dbReference type="GO" id="GO:0005789">
    <property type="term" value="C:endoplasmic reticulum membrane"/>
    <property type="evidence" value="ECO:0000318"/>
    <property type="project" value="GO_Central"/>
</dbReference>
<evidence type="ECO:0000256" key="3">
    <source>
        <dbReference type="SAM" id="MobiDB-lite"/>
    </source>
</evidence>
<dbReference type="PROSITE" id="PS50004">
    <property type="entry name" value="C2"/>
    <property type="match status" value="2"/>
</dbReference>
<dbReference type="GO" id="GO:0005544">
    <property type="term" value="F:calcium-dependent phospholipid binding"/>
    <property type="evidence" value="ECO:0000318"/>
    <property type="project" value="GO_Central"/>
</dbReference>
<dbReference type="AlphaFoldDB" id="A0A8J1LI51"/>
<evidence type="ECO:0000256" key="2">
    <source>
        <dbReference type="ARBA" id="ARBA00022989"/>
    </source>
</evidence>
<feature type="compositionally biased region" description="Polar residues" evidence="3">
    <location>
        <begin position="478"/>
        <end position="490"/>
    </location>
</feature>
<feature type="domain" description="C2" evidence="4">
    <location>
        <begin position="259"/>
        <end position="381"/>
    </location>
</feature>
<dbReference type="GO" id="GO:0031210">
    <property type="term" value="F:phosphatidylcholine binding"/>
    <property type="evidence" value="ECO:0000318"/>
    <property type="project" value="GO_Central"/>
</dbReference>
<evidence type="ECO:0000313" key="5">
    <source>
        <dbReference type="Proteomes" id="UP000186698"/>
    </source>
</evidence>
<accession>A0A8J1LI51</accession>
<dbReference type="InterPro" id="IPR039010">
    <property type="entry name" value="Synaptotagmin_SMP"/>
</dbReference>
<dbReference type="GeneID" id="108699550"/>
<dbReference type="Gene3D" id="2.60.40.150">
    <property type="entry name" value="C2 domain"/>
    <property type="match status" value="2"/>
</dbReference>
<feature type="region of interest" description="Disordered" evidence="3">
    <location>
        <begin position="449"/>
        <end position="500"/>
    </location>
</feature>
<dbReference type="RefSeq" id="XP_041429026.1">
    <property type="nucleotide sequence ID" value="XM_041573092.1"/>
</dbReference>
<dbReference type="InterPro" id="IPR035892">
    <property type="entry name" value="C2_domain_sf"/>
</dbReference>
<proteinExistence type="predicted"/>
<keyword evidence="2" id="KW-0472">Membrane</keyword>
<evidence type="ECO:0000259" key="4">
    <source>
        <dbReference type="PROSITE" id="PS50004"/>
    </source>
</evidence>
<keyword evidence="1" id="KW-0812">Transmembrane</keyword>
<gene>
    <name evidence="6" type="primary">LOC108699550</name>
</gene>
<dbReference type="Pfam" id="PF17047">
    <property type="entry name" value="SMP_LBD"/>
    <property type="match status" value="1"/>
</dbReference>
<protein>
    <submittedName>
        <fullName evidence="6">Extended synaptotagmin-1-like</fullName>
    </submittedName>
</protein>
<keyword evidence="5" id="KW-1185">Reference proteome</keyword>
<evidence type="ECO:0000313" key="6">
    <source>
        <dbReference type="RefSeq" id="XP_041429026.1"/>
    </source>
</evidence>
<dbReference type="SMART" id="SM00239">
    <property type="entry name" value="C2"/>
    <property type="match status" value="2"/>
</dbReference>
<evidence type="ECO:0000256" key="1">
    <source>
        <dbReference type="ARBA" id="ARBA00022692"/>
    </source>
</evidence>
<feature type="domain" description="C2" evidence="4">
    <location>
        <begin position="120"/>
        <end position="237"/>
    </location>
</feature>
<organism evidence="5 6">
    <name type="scientific">Xenopus laevis</name>
    <name type="common">African clawed frog</name>
    <dbReference type="NCBI Taxonomy" id="8355"/>
    <lineage>
        <taxon>Eukaryota</taxon>
        <taxon>Metazoa</taxon>
        <taxon>Chordata</taxon>
        <taxon>Craniata</taxon>
        <taxon>Vertebrata</taxon>
        <taxon>Euteleostomi</taxon>
        <taxon>Amphibia</taxon>
        <taxon>Batrachia</taxon>
        <taxon>Anura</taxon>
        <taxon>Pipoidea</taxon>
        <taxon>Pipidae</taxon>
        <taxon>Xenopodinae</taxon>
        <taxon>Xenopus</taxon>
        <taxon>Xenopus</taxon>
    </lineage>
</organism>
<dbReference type="InterPro" id="IPR000008">
    <property type="entry name" value="C2_dom"/>
</dbReference>
<dbReference type="PANTHER" id="PTHR45761:SF9">
    <property type="entry name" value="EXTENDED SYNAPTOTAGMIN-1-LIKE"/>
    <property type="match status" value="1"/>
</dbReference>
<dbReference type="SUPFAM" id="SSF49562">
    <property type="entry name" value="C2 domain (Calcium/lipid-binding domain, CaLB)"/>
    <property type="match status" value="2"/>
</dbReference>
<dbReference type="GO" id="GO:0008429">
    <property type="term" value="F:phosphatidylethanolamine binding"/>
    <property type="evidence" value="ECO:0000318"/>
    <property type="project" value="GO_Central"/>
</dbReference>
<dbReference type="PANTHER" id="PTHR45761">
    <property type="entry name" value="EXTENDED SYNAPTOTAGMIN-LIKE PROTEIN 2, ISOFORM C"/>
    <property type="match status" value="1"/>
</dbReference>
<name>A0A8J1LI51_XENLA</name>
<dbReference type="Pfam" id="PF00168">
    <property type="entry name" value="C2"/>
    <property type="match status" value="2"/>
</dbReference>
<dbReference type="GO" id="GO:0005509">
    <property type="term" value="F:calcium ion binding"/>
    <property type="evidence" value="ECO:0000318"/>
    <property type="project" value="GO_Central"/>
</dbReference>